<dbReference type="FunFam" id="2.60.40.10:FF:000495">
    <property type="entry name" value="Periplasmic beta-glucosidase"/>
    <property type="match status" value="1"/>
</dbReference>
<protein>
    <recommendedName>
        <fullName evidence="3">beta-glucosidase</fullName>
        <ecNumber evidence="3">3.2.1.21</ecNumber>
    </recommendedName>
</protein>
<dbReference type="PANTHER" id="PTHR30620">
    <property type="entry name" value="PERIPLASMIC BETA-GLUCOSIDASE-RELATED"/>
    <property type="match status" value="1"/>
</dbReference>
<keyword evidence="6" id="KW-0326">Glycosidase</keyword>
<dbReference type="InterPro" id="IPR017853">
    <property type="entry name" value="GH"/>
</dbReference>
<evidence type="ECO:0000313" key="8">
    <source>
        <dbReference type="EMBL" id="AUS06222.1"/>
    </source>
</evidence>
<dbReference type="InterPro" id="IPR013783">
    <property type="entry name" value="Ig-like_fold"/>
</dbReference>
<dbReference type="AlphaFoldDB" id="A0A2I7SJZ9"/>
<keyword evidence="4" id="KW-0732">Signal</keyword>
<dbReference type="Pfam" id="PF14310">
    <property type="entry name" value="Fn3-like"/>
    <property type="match status" value="1"/>
</dbReference>
<accession>A0A2I7SJZ9</accession>
<dbReference type="PANTHER" id="PTHR30620:SF16">
    <property type="entry name" value="LYSOSOMAL BETA GLUCOSIDASE"/>
    <property type="match status" value="1"/>
</dbReference>
<gene>
    <name evidence="8" type="ORF">C1A40_12525</name>
</gene>
<dbReference type="Pfam" id="PF01915">
    <property type="entry name" value="Glyco_hydro_3_C"/>
    <property type="match status" value="1"/>
</dbReference>
<evidence type="ECO:0000313" key="9">
    <source>
        <dbReference type="Proteomes" id="UP000236592"/>
    </source>
</evidence>
<name>A0A2I7SJZ9_9FLAO</name>
<dbReference type="KEGG" id="taj:C1A40_12525"/>
<sequence>MSNIMKCKIIIVMSAVILSACTKIPKASIAETDEQIEGILSKLTLQEKAGQLNLIPIEGEPTEAHFKMIREGKVGSVLKVNGVENITKLQRIAVNESRSGIPILFQEDVIHGYKTIAPIPIAEAASWDLVAIRKSAAVAAREAAVSGINLTYAPMVDVSRDPRWGRLLEAAGEDPYLESLVAAARVKGLQESNENGKNILSCVKHFAGYGASLAGRDYNIQDFSERELRETYLPPFQAAIDAGVASLMCAYSAYDGVPLTANQFLMQDVLRDEMRFKGLAMTDWETINNLVKTGVAENDTIATINTMNAGIDMDMSSQKYVSILPNLVETGKISIEQVDNAVRRVLMLKKKAGLLNDPFKHLDTHEENKELLSDRNIAETKDIALKSMVLLKNDKDVLPISSNVKNIAVIGPMAKATKDLLGWWHCMGSEKDVVTYFDGISKKFEHAKITYAKGCNIDSFKVVGKDLIPKAVKTAEEADIVILVLGEEYWMSGEGGGTASLHLPGAQEELFEAIAETGKPLVTVINAGRPYILTDIDEKSDAILYAWMPGTTGGTALSEILSGEFNPQGKTPMTFPYHEGQIPIFYNYRRTSHKFVPGITDNRYSTTYRDIQNEPLYPFGYGLSYTNYDYSDIELNSKEMVENGSITATVKIFNTGKVKGTEIVQLYIGDKVCSVTRPEKELKDFKLVEIEPGETKSVSFEITPNQLMFIGKGKEYKKTLEKGEFDIFIGKNSKELKKATFRLK</sequence>
<comment type="catalytic activity">
    <reaction evidence="1">
        <text>Hydrolysis of terminal, non-reducing beta-D-glucosyl residues with release of beta-D-glucose.</text>
        <dbReference type="EC" id="3.2.1.21"/>
    </reaction>
</comment>
<dbReference type="EMBL" id="CP025938">
    <property type="protein sequence ID" value="AUS06222.1"/>
    <property type="molecule type" value="Genomic_DNA"/>
</dbReference>
<keyword evidence="9" id="KW-1185">Reference proteome</keyword>
<evidence type="ECO:0000259" key="7">
    <source>
        <dbReference type="SMART" id="SM01217"/>
    </source>
</evidence>
<dbReference type="OrthoDB" id="9805821at2"/>
<dbReference type="InterPro" id="IPR026891">
    <property type="entry name" value="Fn3-like"/>
</dbReference>
<keyword evidence="5" id="KW-0378">Hydrolase</keyword>
<evidence type="ECO:0000256" key="3">
    <source>
        <dbReference type="ARBA" id="ARBA00012744"/>
    </source>
</evidence>
<dbReference type="GO" id="GO:0009251">
    <property type="term" value="P:glucan catabolic process"/>
    <property type="evidence" value="ECO:0007669"/>
    <property type="project" value="TreeGrafter"/>
</dbReference>
<evidence type="ECO:0000256" key="6">
    <source>
        <dbReference type="ARBA" id="ARBA00023295"/>
    </source>
</evidence>
<dbReference type="Pfam" id="PF00933">
    <property type="entry name" value="Glyco_hydro_3"/>
    <property type="match status" value="1"/>
</dbReference>
<dbReference type="RefSeq" id="WP_102996184.1">
    <property type="nucleotide sequence ID" value="NZ_CP025938.1"/>
</dbReference>
<organism evidence="8 9">
    <name type="scientific">Pseudotamlana carrageenivorans</name>
    <dbReference type="NCBI Taxonomy" id="2069432"/>
    <lineage>
        <taxon>Bacteria</taxon>
        <taxon>Pseudomonadati</taxon>
        <taxon>Bacteroidota</taxon>
        <taxon>Flavobacteriia</taxon>
        <taxon>Flavobacteriales</taxon>
        <taxon>Flavobacteriaceae</taxon>
        <taxon>Pseudotamlana</taxon>
    </lineage>
</organism>
<dbReference type="Gene3D" id="2.60.40.10">
    <property type="entry name" value="Immunoglobulins"/>
    <property type="match status" value="1"/>
</dbReference>
<comment type="similarity">
    <text evidence="2">Belongs to the glycosyl hydrolase 3 family.</text>
</comment>
<evidence type="ECO:0000256" key="1">
    <source>
        <dbReference type="ARBA" id="ARBA00000448"/>
    </source>
</evidence>
<dbReference type="InterPro" id="IPR036962">
    <property type="entry name" value="Glyco_hydro_3_N_sf"/>
</dbReference>
<dbReference type="SUPFAM" id="SSF52279">
    <property type="entry name" value="Beta-D-glucan exohydrolase, C-terminal domain"/>
    <property type="match status" value="1"/>
</dbReference>
<dbReference type="SUPFAM" id="SSF51445">
    <property type="entry name" value="(Trans)glycosidases"/>
    <property type="match status" value="1"/>
</dbReference>
<evidence type="ECO:0000256" key="5">
    <source>
        <dbReference type="ARBA" id="ARBA00022801"/>
    </source>
</evidence>
<dbReference type="Gene3D" id="3.40.50.1700">
    <property type="entry name" value="Glycoside hydrolase family 3 C-terminal domain"/>
    <property type="match status" value="1"/>
</dbReference>
<dbReference type="PRINTS" id="PR00133">
    <property type="entry name" value="GLHYDRLASE3"/>
</dbReference>
<dbReference type="InterPro" id="IPR001764">
    <property type="entry name" value="Glyco_hydro_3_N"/>
</dbReference>
<dbReference type="InterPro" id="IPR036881">
    <property type="entry name" value="Glyco_hydro_3_C_sf"/>
</dbReference>
<dbReference type="EC" id="3.2.1.21" evidence="3"/>
<dbReference type="SMART" id="SM01217">
    <property type="entry name" value="Fn3_like"/>
    <property type="match status" value="1"/>
</dbReference>
<evidence type="ECO:0000256" key="2">
    <source>
        <dbReference type="ARBA" id="ARBA00005336"/>
    </source>
</evidence>
<dbReference type="InterPro" id="IPR002772">
    <property type="entry name" value="Glyco_hydro_3_C"/>
</dbReference>
<reference evidence="9" key="1">
    <citation type="submission" date="2018-01" db="EMBL/GenBank/DDBJ databases">
        <title>Complete genome of Tamlana sp. UJ94.</title>
        <authorList>
            <person name="Jung J."/>
            <person name="Chung D."/>
            <person name="Bae S.S."/>
            <person name="Baek K."/>
        </authorList>
    </citation>
    <scope>NUCLEOTIDE SEQUENCE [LARGE SCALE GENOMIC DNA]</scope>
    <source>
        <strain evidence="9">UJ94</strain>
    </source>
</reference>
<dbReference type="InterPro" id="IPR051915">
    <property type="entry name" value="Cellulose_Degrad_GH3"/>
</dbReference>
<dbReference type="GO" id="GO:0008422">
    <property type="term" value="F:beta-glucosidase activity"/>
    <property type="evidence" value="ECO:0007669"/>
    <property type="project" value="UniProtKB-EC"/>
</dbReference>
<feature type="domain" description="Fibronectin type III-like" evidence="7">
    <location>
        <begin position="662"/>
        <end position="733"/>
    </location>
</feature>
<dbReference type="PROSITE" id="PS51257">
    <property type="entry name" value="PROKAR_LIPOPROTEIN"/>
    <property type="match status" value="1"/>
</dbReference>
<dbReference type="NCBIfam" id="NF011678">
    <property type="entry name" value="PRK15098.1"/>
    <property type="match status" value="1"/>
</dbReference>
<dbReference type="Proteomes" id="UP000236592">
    <property type="component" value="Chromosome"/>
</dbReference>
<dbReference type="Gene3D" id="3.20.20.300">
    <property type="entry name" value="Glycoside hydrolase, family 3, N-terminal domain"/>
    <property type="match status" value="1"/>
</dbReference>
<proteinExistence type="inferred from homology"/>
<evidence type="ECO:0000256" key="4">
    <source>
        <dbReference type="ARBA" id="ARBA00022729"/>
    </source>
</evidence>